<evidence type="ECO:0000313" key="3">
    <source>
        <dbReference type="Proteomes" id="UP001222325"/>
    </source>
</evidence>
<dbReference type="Proteomes" id="UP001222325">
    <property type="component" value="Unassembled WGS sequence"/>
</dbReference>
<dbReference type="EMBL" id="JARJCN010000176">
    <property type="protein sequence ID" value="KAJ7065892.1"/>
    <property type="molecule type" value="Genomic_DNA"/>
</dbReference>
<name>A0AAD6TN30_9AGAR</name>
<organism evidence="2 3">
    <name type="scientific">Mycena belliarum</name>
    <dbReference type="NCBI Taxonomy" id="1033014"/>
    <lineage>
        <taxon>Eukaryota</taxon>
        <taxon>Fungi</taxon>
        <taxon>Dikarya</taxon>
        <taxon>Basidiomycota</taxon>
        <taxon>Agaricomycotina</taxon>
        <taxon>Agaricomycetes</taxon>
        <taxon>Agaricomycetidae</taxon>
        <taxon>Agaricales</taxon>
        <taxon>Marasmiineae</taxon>
        <taxon>Mycenaceae</taxon>
        <taxon>Mycena</taxon>
    </lineage>
</organism>
<comment type="caution">
    <text evidence="2">The sequence shown here is derived from an EMBL/GenBank/DDBJ whole genome shotgun (WGS) entry which is preliminary data.</text>
</comment>
<protein>
    <submittedName>
        <fullName evidence="2">Uncharacterized protein</fullName>
    </submittedName>
</protein>
<accession>A0AAD6TN30</accession>
<dbReference type="AlphaFoldDB" id="A0AAD6TN30"/>
<feature type="compositionally biased region" description="Gly residues" evidence="1">
    <location>
        <begin position="18"/>
        <end position="81"/>
    </location>
</feature>
<reference evidence="2" key="1">
    <citation type="submission" date="2023-03" db="EMBL/GenBank/DDBJ databases">
        <title>Massive genome expansion in bonnet fungi (Mycena s.s.) driven by repeated elements and novel gene families across ecological guilds.</title>
        <authorList>
            <consortium name="Lawrence Berkeley National Laboratory"/>
            <person name="Harder C.B."/>
            <person name="Miyauchi S."/>
            <person name="Viragh M."/>
            <person name="Kuo A."/>
            <person name="Thoen E."/>
            <person name="Andreopoulos B."/>
            <person name="Lu D."/>
            <person name="Skrede I."/>
            <person name="Drula E."/>
            <person name="Henrissat B."/>
            <person name="Morin E."/>
            <person name="Kohler A."/>
            <person name="Barry K."/>
            <person name="LaButti K."/>
            <person name="Morin E."/>
            <person name="Salamov A."/>
            <person name="Lipzen A."/>
            <person name="Mereny Z."/>
            <person name="Hegedus B."/>
            <person name="Baldrian P."/>
            <person name="Stursova M."/>
            <person name="Weitz H."/>
            <person name="Taylor A."/>
            <person name="Grigoriev I.V."/>
            <person name="Nagy L.G."/>
            <person name="Martin F."/>
            <person name="Kauserud H."/>
        </authorList>
    </citation>
    <scope>NUCLEOTIDE SEQUENCE</scope>
    <source>
        <strain evidence="2">CBHHK173m</strain>
    </source>
</reference>
<proteinExistence type="predicted"/>
<keyword evidence="3" id="KW-1185">Reference proteome</keyword>
<feature type="region of interest" description="Disordered" evidence="1">
    <location>
        <begin position="1"/>
        <end position="187"/>
    </location>
</feature>
<feature type="compositionally biased region" description="Basic and acidic residues" evidence="1">
    <location>
        <begin position="138"/>
        <end position="151"/>
    </location>
</feature>
<evidence type="ECO:0000313" key="2">
    <source>
        <dbReference type="EMBL" id="KAJ7065892.1"/>
    </source>
</evidence>
<evidence type="ECO:0000256" key="1">
    <source>
        <dbReference type="SAM" id="MobiDB-lite"/>
    </source>
</evidence>
<sequence>MAAIQKVAGHQHQKKYTGGIGGAGGVGGVAGGAGGAGGVGGTGDIEGVGGAGGTGGTGSAGGARGAGGAGSGGGARGAGGMGDKEQATGGAGGEARSAEYGPREAAARSGGRDLPATSTRLMGRPKAEWPSGSPTSDGPERPSRDPVEAPLDHSSSCPTIASSAKSQSFNVSEDHLAEMAEVGPRYG</sequence>
<feature type="compositionally biased region" description="Polar residues" evidence="1">
    <location>
        <begin position="153"/>
        <end position="171"/>
    </location>
</feature>
<gene>
    <name evidence="2" type="ORF">B0H15DRAFT_807691</name>
</gene>